<feature type="transmembrane region" description="Helical" evidence="1">
    <location>
        <begin position="272"/>
        <end position="292"/>
    </location>
</feature>
<reference evidence="2 3" key="1">
    <citation type="submission" date="2019-11" db="EMBL/GenBank/DDBJ databases">
        <title>Genome sequences of 17 halophilic strains isolated from different environments.</title>
        <authorList>
            <person name="Furrow R.E."/>
        </authorList>
    </citation>
    <scope>NUCLEOTIDE SEQUENCE [LARGE SCALE GENOMIC DNA]</scope>
    <source>
        <strain evidence="2 3">SL-4</strain>
    </source>
</reference>
<dbReference type="GeneID" id="78006043"/>
<protein>
    <submittedName>
        <fullName evidence="2">EpsG family protein</fullName>
    </submittedName>
</protein>
<dbReference type="AlphaFoldDB" id="A0A845F7S6"/>
<dbReference type="InterPro" id="IPR049458">
    <property type="entry name" value="EpsG-like"/>
</dbReference>
<evidence type="ECO:0000256" key="1">
    <source>
        <dbReference type="SAM" id="Phobius"/>
    </source>
</evidence>
<sequence length="354" mass="40761">MSILYMNLGLVYMLSMFARKVQSSSIRVSYLVPARVAVFLAIVVFVCVSGLRKNIGDTFFYMHSYEITTYTWSQVQAQSDIGFGLLQMFLKNISGDPQLLVFTTALITNTLIVLVLYNYSKLFELSLYVYITGGLFIVSMNGIRQVLAAAIAFTAIKYIMNGNMKRYIAVVLVASLFHQSALILIPIYFLVRFKAWSKATVALLLLSVVIVVGFEQFSNLLFNTIEGTQYEEYKDFQEGGANFLRVVVYGAPLIVAFFGKDKLREIFPNSDYMVNLTLVGLVFMIVSTQNWIFARFSIYFTLYQLILISWIVKLFRPRDEKLIYFALIVLYFGYFYFENDLNMNLQYESDYLVW</sequence>
<feature type="transmembrane region" description="Helical" evidence="1">
    <location>
        <begin position="167"/>
        <end position="189"/>
    </location>
</feature>
<name>A0A845F7S6_9BACI</name>
<evidence type="ECO:0000313" key="2">
    <source>
        <dbReference type="EMBL" id="MYL69901.1"/>
    </source>
</evidence>
<accession>A0A845F7S6</accession>
<organism evidence="2 3">
    <name type="scientific">Halobacillus litoralis</name>
    <dbReference type="NCBI Taxonomy" id="45668"/>
    <lineage>
        <taxon>Bacteria</taxon>
        <taxon>Bacillati</taxon>
        <taxon>Bacillota</taxon>
        <taxon>Bacilli</taxon>
        <taxon>Bacillales</taxon>
        <taxon>Bacillaceae</taxon>
        <taxon>Halobacillus</taxon>
    </lineage>
</organism>
<dbReference type="RefSeq" id="WP_160911267.1">
    <property type="nucleotide sequence ID" value="NZ_WMFA01000001.1"/>
</dbReference>
<feature type="transmembrane region" description="Helical" evidence="1">
    <location>
        <begin position="33"/>
        <end position="51"/>
    </location>
</feature>
<feature type="transmembrane region" description="Helical" evidence="1">
    <location>
        <begin position="298"/>
        <end position="315"/>
    </location>
</feature>
<feature type="transmembrane region" description="Helical" evidence="1">
    <location>
        <begin position="125"/>
        <end position="155"/>
    </location>
</feature>
<dbReference type="Pfam" id="PF14897">
    <property type="entry name" value="EpsG"/>
    <property type="match status" value="1"/>
</dbReference>
<evidence type="ECO:0000313" key="3">
    <source>
        <dbReference type="Proteomes" id="UP000450457"/>
    </source>
</evidence>
<keyword evidence="1" id="KW-0472">Membrane</keyword>
<gene>
    <name evidence="2" type="ORF">GLW00_03510</name>
</gene>
<comment type="caution">
    <text evidence="2">The sequence shown here is derived from an EMBL/GenBank/DDBJ whole genome shotgun (WGS) entry which is preliminary data.</text>
</comment>
<feature type="transmembrane region" description="Helical" evidence="1">
    <location>
        <begin position="322"/>
        <end position="337"/>
    </location>
</feature>
<feature type="transmembrane region" description="Helical" evidence="1">
    <location>
        <begin position="195"/>
        <end position="214"/>
    </location>
</feature>
<dbReference type="Proteomes" id="UP000450457">
    <property type="component" value="Unassembled WGS sequence"/>
</dbReference>
<keyword evidence="1" id="KW-0812">Transmembrane</keyword>
<dbReference type="EMBL" id="WMFA01000001">
    <property type="protein sequence ID" value="MYL69901.1"/>
    <property type="molecule type" value="Genomic_DNA"/>
</dbReference>
<feature type="transmembrane region" description="Helical" evidence="1">
    <location>
        <begin position="99"/>
        <end position="119"/>
    </location>
</feature>
<keyword evidence="1" id="KW-1133">Transmembrane helix</keyword>
<dbReference type="OrthoDB" id="1649543at2"/>
<proteinExistence type="predicted"/>